<dbReference type="EMBL" id="BHYL01000440">
    <property type="protein sequence ID" value="GCD22079.1"/>
    <property type="molecule type" value="Genomic_DNA"/>
</dbReference>
<reference evidence="2 3" key="1">
    <citation type="submission" date="2018-11" db="EMBL/GenBank/DDBJ databases">
        <title>Draft genome sequence of Cellulomonas takizawaensis strain TKZ-21.</title>
        <authorList>
            <person name="Yamamura H."/>
            <person name="Hayashi T."/>
            <person name="Hamada M."/>
            <person name="Serisawa Y."/>
            <person name="Matsuyama K."/>
            <person name="Nakagawa Y."/>
            <person name="Otoguro M."/>
            <person name="Yanagida F."/>
            <person name="Hayakawa M."/>
        </authorList>
    </citation>
    <scope>NUCLEOTIDE SEQUENCE [LARGE SCALE GENOMIC DNA]</scope>
    <source>
        <strain evidence="2 3">TKZ-21</strain>
    </source>
</reference>
<protein>
    <submittedName>
        <fullName evidence="2">Uncharacterized protein</fullName>
    </submittedName>
</protein>
<name>A0A401V581_9CELL</name>
<dbReference type="RefSeq" id="WP_124344641.1">
    <property type="nucleotide sequence ID" value="NZ_BHYL01000440.1"/>
</dbReference>
<keyword evidence="1" id="KW-0812">Transmembrane</keyword>
<keyword evidence="1" id="KW-0472">Membrane</keyword>
<comment type="caution">
    <text evidence="2">The sequence shown here is derived from an EMBL/GenBank/DDBJ whole genome shotgun (WGS) entry which is preliminary data.</text>
</comment>
<keyword evidence="1" id="KW-1133">Transmembrane helix</keyword>
<evidence type="ECO:0000313" key="2">
    <source>
        <dbReference type="EMBL" id="GCD22079.1"/>
    </source>
</evidence>
<accession>A0A401V581</accession>
<evidence type="ECO:0000313" key="3">
    <source>
        <dbReference type="Proteomes" id="UP000288246"/>
    </source>
</evidence>
<evidence type="ECO:0000256" key="1">
    <source>
        <dbReference type="SAM" id="Phobius"/>
    </source>
</evidence>
<dbReference type="Proteomes" id="UP000288246">
    <property type="component" value="Unassembled WGS sequence"/>
</dbReference>
<dbReference type="OrthoDB" id="10013510at2"/>
<keyword evidence="3" id="KW-1185">Reference proteome</keyword>
<gene>
    <name evidence="2" type="ORF">CTKZ_36410</name>
</gene>
<dbReference type="AlphaFoldDB" id="A0A401V581"/>
<proteinExistence type="predicted"/>
<feature type="transmembrane region" description="Helical" evidence="1">
    <location>
        <begin position="62"/>
        <end position="83"/>
    </location>
</feature>
<sequence length="182" mass="19433">MRTRTVRTPVGPSFDVAVQWAPRWARVFRRARRRHRRSRDGADVAFEGVGELAGGLDDLGGVVVWIVGAVAFVFGVLLVWLFLVPLLLVVLDLLVVVVVLTLAFLGRLLLRRPWTVAVTPAGDDDTPVALADVMGWNRALRVRDAIGGRLAAGASPEQAVLDAALGDKAVTARVAGGVGLRG</sequence>
<feature type="transmembrane region" description="Helical" evidence="1">
    <location>
        <begin position="89"/>
        <end position="110"/>
    </location>
</feature>
<organism evidence="2 3">
    <name type="scientific">Cellulomonas algicola</name>
    <dbReference type="NCBI Taxonomy" id="2071633"/>
    <lineage>
        <taxon>Bacteria</taxon>
        <taxon>Bacillati</taxon>
        <taxon>Actinomycetota</taxon>
        <taxon>Actinomycetes</taxon>
        <taxon>Micrococcales</taxon>
        <taxon>Cellulomonadaceae</taxon>
        <taxon>Cellulomonas</taxon>
    </lineage>
</organism>